<gene>
    <name evidence="1" type="ORF">IMCC3135_18425</name>
</gene>
<sequence length="120" mass="12856">MLSIVSIKSRNSRLSKRVASIQDNTAVAATAVVDISEIIRQISEIQSNIAVAIDQQSMTTREISRIVAEAAMGSSTIASSIFQVAEEAKSALDEVGEASQGALDLSHMSNELNQLVAFYR</sequence>
<accession>A0A2Z2P285</accession>
<name>A0A2Z2P285_9GAMM</name>
<evidence type="ECO:0000313" key="2">
    <source>
        <dbReference type="Proteomes" id="UP000250079"/>
    </source>
</evidence>
<dbReference type="EMBL" id="CP018632">
    <property type="protein sequence ID" value="ASJ73764.1"/>
    <property type="molecule type" value="Genomic_DNA"/>
</dbReference>
<keyword evidence="2" id="KW-1185">Reference proteome</keyword>
<evidence type="ECO:0000313" key="1">
    <source>
        <dbReference type="EMBL" id="ASJ73764.1"/>
    </source>
</evidence>
<dbReference type="Gene3D" id="1.10.287.950">
    <property type="entry name" value="Methyl-accepting chemotaxis protein"/>
    <property type="match status" value="1"/>
</dbReference>
<dbReference type="KEGG" id="gai:IMCC3135_18425"/>
<dbReference type="SUPFAM" id="SSF58104">
    <property type="entry name" value="Methyl-accepting chemotaxis protein (MCP) signaling domain"/>
    <property type="match status" value="1"/>
</dbReference>
<proteinExistence type="predicted"/>
<reference evidence="1 2" key="1">
    <citation type="submission" date="2016-12" db="EMBL/GenBank/DDBJ databases">
        <authorList>
            <person name="Song W.-J."/>
            <person name="Kurnit D.M."/>
        </authorList>
    </citation>
    <scope>NUCLEOTIDE SEQUENCE [LARGE SCALE GENOMIC DNA]</scope>
    <source>
        <strain evidence="1 2">IMCC3135</strain>
    </source>
</reference>
<evidence type="ECO:0008006" key="3">
    <source>
        <dbReference type="Google" id="ProtNLM"/>
    </source>
</evidence>
<protein>
    <recommendedName>
        <fullName evidence="3">Methyl-accepting chemotaxis protein</fullName>
    </recommendedName>
</protein>
<dbReference type="Proteomes" id="UP000250079">
    <property type="component" value="Chromosome"/>
</dbReference>
<organism evidence="1 2">
    <name type="scientific">Granulosicoccus antarcticus IMCC3135</name>
    <dbReference type="NCBI Taxonomy" id="1192854"/>
    <lineage>
        <taxon>Bacteria</taxon>
        <taxon>Pseudomonadati</taxon>
        <taxon>Pseudomonadota</taxon>
        <taxon>Gammaproteobacteria</taxon>
        <taxon>Chromatiales</taxon>
        <taxon>Granulosicoccaceae</taxon>
        <taxon>Granulosicoccus</taxon>
    </lineage>
</organism>
<dbReference type="AlphaFoldDB" id="A0A2Z2P285"/>